<dbReference type="PANTHER" id="PTHR24637">
    <property type="entry name" value="COLLAGEN"/>
    <property type="match status" value="1"/>
</dbReference>
<dbReference type="Pfam" id="PF01391">
    <property type="entry name" value="Collagen"/>
    <property type="match status" value="1"/>
</dbReference>
<protein>
    <submittedName>
        <fullName evidence="6">Nematode cuticle collagen N-terminal domain-containing protein</fullName>
    </submittedName>
</protein>
<keyword evidence="5" id="KW-1185">Reference proteome</keyword>
<dbReference type="Proteomes" id="UP000887564">
    <property type="component" value="Unplaced"/>
</dbReference>
<dbReference type="WBParaSite" id="PEQ_0001332101-mRNA-1">
    <property type="protein sequence ID" value="PEQ_0001332101-mRNA-1"/>
    <property type="gene ID" value="PEQ_0001332101"/>
</dbReference>
<dbReference type="SMART" id="SM01088">
    <property type="entry name" value="Col_cuticle_N"/>
    <property type="match status" value="1"/>
</dbReference>
<evidence type="ECO:0000256" key="2">
    <source>
        <dbReference type="SAM" id="MobiDB-lite"/>
    </source>
</evidence>
<dbReference type="PANTHER" id="PTHR24637:SF236">
    <property type="entry name" value="NEMATODE CUTICLE COLLAGEN N-TERMINAL DOMAIN-CONTAINING PROTEIN"/>
    <property type="match status" value="1"/>
</dbReference>
<dbReference type="InterPro" id="IPR008160">
    <property type="entry name" value="Collagen"/>
</dbReference>
<dbReference type="InterPro" id="IPR002486">
    <property type="entry name" value="Col_cuticle_N"/>
</dbReference>
<dbReference type="GO" id="GO:0042302">
    <property type="term" value="F:structural constituent of cuticle"/>
    <property type="evidence" value="ECO:0007669"/>
    <property type="project" value="InterPro"/>
</dbReference>
<name>A0A914SH59_PAREQ</name>
<evidence type="ECO:0000313" key="5">
    <source>
        <dbReference type="Proteomes" id="UP000887564"/>
    </source>
</evidence>
<feature type="domain" description="Nematode cuticle collagen N-terminal" evidence="4">
    <location>
        <begin position="5"/>
        <end position="57"/>
    </location>
</feature>
<dbReference type="AlphaFoldDB" id="A0A914SH59"/>
<feature type="region of interest" description="Disordered" evidence="2">
    <location>
        <begin position="101"/>
        <end position="148"/>
    </location>
</feature>
<organism evidence="5 6">
    <name type="scientific">Parascaris equorum</name>
    <name type="common">Equine roundworm</name>
    <dbReference type="NCBI Taxonomy" id="6256"/>
    <lineage>
        <taxon>Eukaryota</taxon>
        <taxon>Metazoa</taxon>
        <taxon>Ecdysozoa</taxon>
        <taxon>Nematoda</taxon>
        <taxon>Chromadorea</taxon>
        <taxon>Rhabditida</taxon>
        <taxon>Spirurina</taxon>
        <taxon>Ascaridomorpha</taxon>
        <taxon>Ascaridoidea</taxon>
        <taxon>Ascarididae</taxon>
        <taxon>Parascaris</taxon>
    </lineage>
</organism>
<proteinExistence type="predicted"/>
<keyword evidence="3" id="KW-0472">Membrane</keyword>
<evidence type="ECO:0000313" key="6">
    <source>
        <dbReference type="WBParaSite" id="PEQ_0001332101-mRNA-1"/>
    </source>
</evidence>
<reference evidence="6" key="1">
    <citation type="submission" date="2022-11" db="UniProtKB">
        <authorList>
            <consortium name="WormBaseParasite"/>
        </authorList>
    </citation>
    <scope>IDENTIFICATION</scope>
</reference>
<evidence type="ECO:0000256" key="3">
    <source>
        <dbReference type="SAM" id="Phobius"/>
    </source>
</evidence>
<evidence type="ECO:0000256" key="1">
    <source>
        <dbReference type="ARBA" id="ARBA00022737"/>
    </source>
</evidence>
<dbReference type="Pfam" id="PF01484">
    <property type="entry name" value="Col_cuticle_N"/>
    <property type="match status" value="1"/>
</dbReference>
<feature type="transmembrane region" description="Helical" evidence="3">
    <location>
        <begin position="6"/>
        <end position="29"/>
    </location>
</feature>
<accession>A0A914SH59</accession>
<keyword evidence="3" id="KW-0812">Transmembrane</keyword>
<keyword evidence="1" id="KW-0677">Repeat</keyword>
<keyword evidence="3" id="KW-1133">Transmembrane helix</keyword>
<evidence type="ECO:0000259" key="4">
    <source>
        <dbReference type="SMART" id="SM01088"/>
    </source>
</evidence>
<sequence>MNGKLIISVFSALSGLIIMVSLVTMVVLFKEINELYEGVMKDMSEFREITQDSWREMIAITSGPGVALLTDQDGAPGIPGRPGVNGTTLILNLPGGCIQCSPGPEGVEGPEGPPGPRGPDGRPGLSGANGLNGRPGPDGPRGDPGPRGELLCVNGKILEFYSAGTKNIIGLLVRRPQISIIIQFILNETKF</sequence>